<protein>
    <submittedName>
        <fullName evidence="1">Uncharacterized protein</fullName>
    </submittedName>
</protein>
<reference evidence="1 2" key="1">
    <citation type="journal article" date="2016" name="Nat. Commun.">
        <title>Thousands of microbial genomes shed light on interconnected biogeochemical processes in an aquifer system.</title>
        <authorList>
            <person name="Anantharaman K."/>
            <person name="Brown C.T."/>
            <person name="Hug L.A."/>
            <person name="Sharon I."/>
            <person name="Castelle C.J."/>
            <person name="Probst A.J."/>
            <person name="Thomas B.C."/>
            <person name="Singh A."/>
            <person name="Wilkins M.J."/>
            <person name="Karaoz U."/>
            <person name="Brodie E.L."/>
            <person name="Williams K.H."/>
            <person name="Hubbard S.S."/>
            <person name="Banfield J.F."/>
        </authorList>
    </citation>
    <scope>NUCLEOTIDE SEQUENCE [LARGE SCALE GENOMIC DNA]</scope>
</reference>
<name>A0A1F4SKP7_UNCSA</name>
<sequence length="181" mass="20927">MKKQAASAIDLIVFGFLLDKAMNAYELANLIIEKQVGRFLKISTPAIYKKCKSLCAEGMLNGKIIKEGEQPEKTIYSINKKGEQKFFELMEHFSAKITPFFLDCNTFIWNIEKLEKKQGLKMLKNLHNELTGLKQWIIQHEKEGSKNISFAGEAIVKQYRMIISTLLSWSEEIIEDYKKIK</sequence>
<dbReference type="EMBL" id="MEUB01000051">
    <property type="protein sequence ID" value="OGC21032.1"/>
    <property type="molecule type" value="Genomic_DNA"/>
</dbReference>
<accession>A0A1F4SKP7</accession>
<dbReference type="InterPro" id="IPR052509">
    <property type="entry name" value="Metal_resp_DNA-bind_regulator"/>
</dbReference>
<dbReference type="InterPro" id="IPR036388">
    <property type="entry name" value="WH-like_DNA-bd_sf"/>
</dbReference>
<dbReference type="STRING" id="1802579.A2310_00750"/>
<evidence type="ECO:0000313" key="2">
    <source>
        <dbReference type="Proteomes" id="UP000178417"/>
    </source>
</evidence>
<gene>
    <name evidence="1" type="ORF">A2310_00750</name>
</gene>
<dbReference type="PANTHER" id="PTHR33169:SF14">
    <property type="entry name" value="TRANSCRIPTIONAL REGULATOR RV3488"/>
    <property type="match status" value="1"/>
</dbReference>
<dbReference type="InterPro" id="IPR036390">
    <property type="entry name" value="WH_DNA-bd_sf"/>
</dbReference>
<dbReference type="Proteomes" id="UP000178417">
    <property type="component" value="Unassembled WGS sequence"/>
</dbReference>
<dbReference type="SUPFAM" id="SSF46785">
    <property type="entry name" value="Winged helix' DNA-binding domain"/>
    <property type="match status" value="1"/>
</dbReference>
<evidence type="ECO:0000313" key="1">
    <source>
        <dbReference type="EMBL" id="OGC21032.1"/>
    </source>
</evidence>
<dbReference type="PANTHER" id="PTHR33169">
    <property type="entry name" value="PADR-FAMILY TRANSCRIPTIONAL REGULATOR"/>
    <property type="match status" value="1"/>
</dbReference>
<dbReference type="AlphaFoldDB" id="A0A1F4SKP7"/>
<comment type="caution">
    <text evidence="1">The sequence shown here is derived from an EMBL/GenBank/DDBJ whole genome shotgun (WGS) entry which is preliminary data.</text>
</comment>
<organism evidence="1 2">
    <name type="scientific">candidate division WOR-1 bacterium RIFOXYB2_FULL_37_13</name>
    <dbReference type="NCBI Taxonomy" id="1802579"/>
    <lineage>
        <taxon>Bacteria</taxon>
        <taxon>Bacillati</taxon>
        <taxon>Saganbacteria</taxon>
    </lineage>
</organism>
<proteinExistence type="predicted"/>
<dbReference type="Gene3D" id="1.10.10.10">
    <property type="entry name" value="Winged helix-like DNA-binding domain superfamily/Winged helix DNA-binding domain"/>
    <property type="match status" value="1"/>
</dbReference>